<evidence type="ECO:0000313" key="10">
    <source>
        <dbReference type="EMBL" id="EXX91158.1"/>
    </source>
</evidence>
<evidence type="ECO:0000256" key="7">
    <source>
        <dbReference type="ARBA" id="ARBA00023136"/>
    </source>
</evidence>
<feature type="transmembrane region" description="Helical" evidence="9">
    <location>
        <begin position="40"/>
        <end position="65"/>
    </location>
</feature>
<evidence type="ECO:0000256" key="3">
    <source>
        <dbReference type="ARBA" id="ARBA00022448"/>
    </source>
</evidence>
<keyword evidence="6 9" id="KW-1133">Transmembrane helix</keyword>
<name>A0A9W5W878_9BACL</name>
<evidence type="ECO:0000313" key="11">
    <source>
        <dbReference type="Proteomes" id="UP000053750"/>
    </source>
</evidence>
<keyword evidence="3 8" id="KW-0813">Transport</keyword>
<protein>
    <recommendedName>
        <fullName evidence="8">Biotin transporter</fullName>
    </recommendedName>
</protein>
<evidence type="ECO:0000256" key="1">
    <source>
        <dbReference type="ARBA" id="ARBA00004651"/>
    </source>
</evidence>
<evidence type="ECO:0000256" key="6">
    <source>
        <dbReference type="ARBA" id="ARBA00022989"/>
    </source>
</evidence>
<dbReference type="AlphaFoldDB" id="A0A9W5W878"/>
<keyword evidence="5 9" id="KW-0812">Transmembrane</keyword>
<dbReference type="PIRSF" id="PIRSF016661">
    <property type="entry name" value="BioY"/>
    <property type="match status" value="1"/>
</dbReference>
<feature type="transmembrane region" description="Helical" evidence="9">
    <location>
        <begin position="117"/>
        <end position="145"/>
    </location>
</feature>
<dbReference type="GO" id="GO:0015225">
    <property type="term" value="F:biotin transmembrane transporter activity"/>
    <property type="evidence" value="ECO:0007669"/>
    <property type="project" value="UniProtKB-UniRule"/>
</dbReference>
<accession>A0A9W5W878</accession>
<comment type="subcellular location">
    <subcellularLocation>
        <location evidence="1 8">Cell membrane</location>
        <topology evidence="1 8">Multi-pass membrane protein</topology>
    </subcellularLocation>
</comment>
<keyword evidence="4 8" id="KW-1003">Cell membrane</keyword>
<evidence type="ECO:0000256" key="2">
    <source>
        <dbReference type="ARBA" id="ARBA00010692"/>
    </source>
</evidence>
<gene>
    <name evidence="10" type="ORF">BG53_12265</name>
</gene>
<comment type="caution">
    <text evidence="10">The sequence shown here is derived from an EMBL/GenBank/DDBJ whole genome shotgun (WGS) entry which is preliminary data.</text>
</comment>
<proteinExistence type="inferred from homology"/>
<dbReference type="InterPro" id="IPR003784">
    <property type="entry name" value="BioY"/>
</dbReference>
<reference evidence="10 11" key="1">
    <citation type="submission" date="2014-02" db="EMBL/GenBank/DDBJ databases">
        <title>Genome sequence of Paenibacillus darwinianus reveals adaptive mechanisms for survival in Antarctic soils.</title>
        <authorList>
            <person name="Dsouza M."/>
            <person name="Taylor M.W."/>
            <person name="Turner S.J."/>
            <person name="Aislabie J."/>
        </authorList>
    </citation>
    <scope>NUCLEOTIDE SEQUENCE [LARGE SCALE GENOMIC DNA]</scope>
    <source>
        <strain evidence="10 11">CE1</strain>
    </source>
</reference>
<dbReference type="PANTHER" id="PTHR34295">
    <property type="entry name" value="BIOTIN TRANSPORTER BIOY"/>
    <property type="match status" value="1"/>
</dbReference>
<feature type="transmembrane region" description="Helical" evidence="9">
    <location>
        <begin position="85"/>
        <end position="105"/>
    </location>
</feature>
<feature type="transmembrane region" description="Helical" evidence="9">
    <location>
        <begin position="6"/>
        <end position="28"/>
    </location>
</feature>
<evidence type="ECO:0000256" key="4">
    <source>
        <dbReference type="ARBA" id="ARBA00022475"/>
    </source>
</evidence>
<dbReference type="GO" id="GO:0005886">
    <property type="term" value="C:plasma membrane"/>
    <property type="evidence" value="ECO:0007669"/>
    <property type="project" value="UniProtKB-SubCell"/>
</dbReference>
<dbReference type="PANTHER" id="PTHR34295:SF4">
    <property type="entry name" value="BIOTIN TRANSPORTER BIOY-RELATED"/>
    <property type="match status" value="1"/>
</dbReference>
<comment type="similarity">
    <text evidence="2 8">Belongs to the BioY family.</text>
</comment>
<keyword evidence="11" id="KW-1185">Reference proteome</keyword>
<dbReference type="Pfam" id="PF02632">
    <property type="entry name" value="BioY"/>
    <property type="match status" value="1"/>
</dbReference>
<evidence type="ECO:0000256" key="9">
    <source>
        <dbReference type="SAM" id="Phobius"/>
    </source>
</evidence>
<dbReference type="Proteomes" id="UP000053750">
    <property type="component" value="Unassembled WGS sequence"/>
</dbReference>
<keyword evidence="7 8" id="KW-0472">Membrane</keyword>
<evidence type="ECO:0000256" key="8">
    <source>
        <dbReference type="PIRNR" id="PIRNR016661"/>
    </source>
</evidence>
<dbReference type="EMBL" id="JFHU01000040">
    <property type="protein sequence ID" value="EXX91158.1"/>
    <property type="molecule type" value="Genomic_DNA"/>
</dbReference>
<organism evidence="10 11">
    <name type="scientific">Paenibacillus darwinianus</name>
    <dbReference type="NCBI Taxonomy" id="1380763"/>
    <lineage>
        <taxon>Bacteria</taxon>
        <taxon>Bacillati</taxon>
        <taxon>Bacillota</taxon>
        <taxon>Bacilli</taxon>
        <taxon>Bacillales</taxon>
        <taxon>Paenibacillaceae</taxon>
        <taxon>Paenibacillus</taxon>
    </lineage>
</organism>
<dbReference type="Gene3D" id="1.10.1760.20">
    <property type="match status" value="1"/>
</dbReference>
<dbReference type="OrthoDB" id="9803495at2"/>
<dbReference type="RefSeq" id="WP_036579421.1">
    <property type="nucleotide sequence ID" value="NZ_KK082138.1"/>
</dbReference>
<sequence length="202" mass="21369">MSIRHLVYTALFAALFVAMSAVTIPLGFSPVPITLQNFALMLAGAFLGARYGFLSIGIVVALVALGLPLLHGQGGIGYIKGGTGGFILMFPICTLAVGYFTGKLFKSNIRRQSPVLFYFLLFLSFEVFGSLLSYVGGVPWLAAVYNWPFSKAMALGAYPYLAGDAAKAVVATVVTGALQAYVPVWKRKSSSQLTGLPAAADN</sequence>
<evidence type="ECO:0000256" key="5">
    <source>
        <dbReference type="ARBA" id="ARBA00022692"/>
    </source>
</evidence>